<dbReference type="InterPro" id="IPR001296">
    <property type="entry name" value="Glyco_trans_1"/>
</dbReference>
<organism evidence="3 4">
    <name type="scientific">Petrotoga halophila DSM 16923</name>
    <dbReference type="NCBI Taxonomy" id="1122953"/>
    <lineage>
        <taxon>Bacteria</taxon>
        <taxon>Thermotogati</taxon>
        <taxon>Thermotogota</taxon>
        <taxon>Thermotogae</taxon>
        <taxon>Petrotogales</taxon>
        <taxon>Petrotogaceae</taxon>
        <taxon>Petrotoga</taxon>
    </lineage>
</organism>
<evidence type="ECO:0000313" key="3">
    <source>
        <dbReference type="EMBL" id="POZ92401.1"/>
    </source>
</evidence>
<dbReference type="Pfam" id="PF13439">
    <property type="entry name" value="Glyco_transf_4"/>
    <property type="match status" value="1"/>
</dbReference>
<sequence>MTKNDHLKIIHVCQYYNEGYGYQENLLPRYQAKLGHKVMVITSDRMSYFSGGKDPKIVGSGEFEDNGIRILRLPIKTELKGRFVVFNNLYDILKREKPDYIFHHGLISPSIKTVCKYKKKNPSTFLVADNHADLDNSARNPLWRLSYYRIYSTFRLKKCINYIDLVFGVTPARCYFAENELGIPHDLIRLLPVGADEFTVKEHLEKKDFLDNNYNNINNKLKVVTGGKWSEGKGLKELISAVQDLNVELQIFGKLDDSYTKNIIEQAPNNVTFLGWQDRIGTLRLLASADVAVWPKLHTTLVEDAIATKTPLILRYQGNTSHHIRENGVYLFTGTSIEIRQILDILSNSENLINKMKENSKKQLDLLSYKRIAKESIEYYYDKSAKTTHEVFMNDPLCNPSNRDFHKLS</sequence>
<proteinExistence type="predicted"/>
<reference evidence="3 4" key="1">
    <citation type="submission" date="2014-01" db="EMBL/GenBank/DDBJ databases">
        <title>Comparative genomics of Petrotoga.</title>
        <authorList>
            <person name="Chow K."/>
            <person name="Charchuk R."/>
            <person name="Nesbo C.L."/>
        </authorList>
    </citation>
    <scope>NUCLEOTIDE SEQUENCE [LARGE SCALE GENOMIC DNA]</scope>
    <source>
        <strain evidence="3 4">DSM 16923</strain>
    </source>
</reference>
<dbReference type="SUPFAM" id="SSF53756">
    <property type="entry name" value="UDP-Glycosyltransferase/glycogen phosphorylase"/>
    <property type="match status" value="1"/>
</dbReference>
<keyword evidence="4" id="KW-1185">Reference proteome</keyword>
<feature type="domain" description="Glycosyl transferase family 1" evidence="1">
    <location>
        <begin position="213"/>
        <end position="363"/>
    </location>
</feature>
<dbReference type="GO" id="GO:0016757">
    <property type="term" value="F:glycosyltransferase activity"/>
    <property type="evidence" value="ECO:0007669"/>
    <property type="project" value="InterPro"/>
</dbReference>
<name>A0A2S5EGY0_9BACT</name>
<evidence type="ECO:0008006" key="5">
    <source>
        <dbReference type="Google" id="ProtNLM"/>
    </source>
</evidence>
<dbReference type="EMBL" id="JALY01000156">
    <property type="protein sequence ID" value="POZ92401.1"/>
    <property type="molecule type" value="Genomic_DNA"/>
</dbReference>
<protein>
    <recommendedName>
        <fullName evidence="5">Glycosyltransferase subfamily 4-like N-terminal domain-containing protein</fullName>
    </recommendedName>
</protein>
<dbReference type="Gene3D" id="3.40.50.2000">
    <property type="entry name" value="Glycogen Phosphorylase B"/>
    <property type="match status" value="2"/>
</dbReference>
<dbReference type="Pfam" id="PF00534">
    <property type="entry name" value="Glycos_transf_1"/>
    <property type="match status" value="1"/>
</dbReference>
<dbReference type="PANTHER" id="PTHR45947:SF3">
    <property type="entry name" value="SULFOQUINOVOSYL TRANSFERASE SQD2"/>
    <property type="match status" value="1"/>
</dbReference>
<dbReference type="PANTHER" id="PTHR45947">
    <property type="entry name" value="SULFOQUINOVOSYL TRANSFERASE SQD2"/>
    <property type="match status" value="1"/>
</dbReference>
<dbReference type="InterPro" id="IPR050194">
    <property type="entry name" value="Glycosyltransferase_grp1"/>
</dbReference>
<evidence type="ECO:0000313" key="4">
    <source>
        <dbReference type="Proteomes" id="UP000236950"/>
    </source>
</evidence>
<accession>A0A2S5EGY0</accession>
<dbReference type="AlphaFoldDB" id="A0A2S5EGY0"/>
<comment type="caution">
    <text evidence="3">The sequence shown here is derived from an EMBL/GenBank/DDBJ whole genome shotgun (WGS) entry which is preliminary data.</text>
</comment>
<dbReference type="Proteomes" id="UP000236950">
    <property type="component" value="Unassembled WGS sequence"/>
</dbReference>
<evidence type="ECO:0000259" key="1">
    <source>
        <dbReference type="Pfam" id="PF00534"/>
    </source>
</evidence>
<dbReference type="InterPro" id="IPR028098">
    <property type="entry name" value="Glyco_trans_4-like_N"/>
</dbReference>
<dbReference type="RefSeq" id="WP_103898700.1">
    <property type="nucleotide sequence ID" value="NZ_JALY01000156.1"/>
</dbReference>
<gene>
    <name evidence="3" type="ORF">AA81_07510</name>
</gene>
<feature type="domain" description="Glycosyltransferase subfamily 4-like N-terminal" evidence="2">
    <location>
        <begin position="29"/>
        <end position="196"/>
    </location>
</feature>
<evidence type="ECO:0000259" key="2">
    <source>
        <dbReference type="Pfam" id="PF13439"/>
    </source>
</evidence>